<organism evidence="5">
    <name type="scientific">Heliothis virescens</name>
    <name type="common">Tobacco budworm moth</name>
    <dbReference type="NCBI Taxonomy" id="7102"/>
    <lineage>
        <taxon>Eukaryota</taxon>
        <taxon>Metazoa</taxon>
        <taxon>Ecdysozoa</taxon>
        <taxon>Arthropoda</taxon>
        <taxon>Hexapoda</taxon>
        <taxon>Insecta</taxon>
        <taxon>Pterygota</taxon>
        <taxon>Neoptera</taxon>
        <taxon>Endopterygota</taxon>
        <taxon>Lepidoptera</taxon>
        <taxon>Glossata</taxon>
        <taxon>Ditrysia</taxon>
        <taxon>Noctuoidea</taxon>
        <taxon>Noctuidae</taxon>
        <taxon>Heliothinae</taxon>
        <taxon>Heliothis</taxon>
    </lineage>
</organism>
<feature type="region of interest" description="Disordered" evidence="3">
    <location>
        <begin position="311"/>
        <end position="330"/>
    </location>
</feature>
<evidence type="ECO:0000256" key="2">
    <source>
        <dbReference type="ARBA" id="ARBA00022606"/>
    </source>
</evidence>
<dbReference type="PANTHER" id="PTHR11188:SF17">
    <property type="entry name" value="FI21816P1"/>
    <property type="match status" value="1"/>
</dbReference>
<evidence type="ECO:0000259" key="4">
    <source>
        <dbReference type="SMART" id="SM01017"/>
    </source>
</evidence>
<dbReference type="SUPFAM" id="SSF81296">
    <property type="entry name" value="E set domains"/>
    <property type="match status" value="2"/>
</dbReference>
<dbReference type="EMBL" id="NWSH01000832">
    <property type="protein sequence ID" value="PCG73953.1"/>
    <property type="molecule type" value="Genomic_DNA"/>
</dbReference>
<dbReference type="InterPro" id="IPR011022">
    <property type="entry name" value="Arrestin_C-like"/>
</dbReference>
<comment type="caution">
    <text evidence="5">The sequence shown here is derived from an EMBL/GenBank/DDBJ whole genome shotgun (WGS) entry which is preliminary data.</text>
</comment>
<dbReference type="InterPro" id="IPR014756">
    <property type="entry name" value="Ig_E-set"/>
</dbReference>
<gene>
    <name evidence="5" type="ORF">B5V51_14078</name>
</gene>
<evidence type="ECO:0000256" key="3">
    <source>
        <dbReference type="SAM" id="MobiDB-lite"/>
    </source>
</evidence>
<feature type="compositionally biased region" description="Basic and acidic residues" evidence="3">
    <location>
        <begin position="395"/>
        <end position="416"/>
    </location>
</feature>
<reference evidence="5" key="1">
    <citation type="submission" date="2017-09" db="EMBL/GenBank/DDBJ databases">
        <title>Contemporary evolution of a Lepidopteran species, Heliothis virescens, in response to modern agricultural practices.</title>
        <authorList>
            <person name="Fritz M.L."/>
            <person name="Deyonke A.M."/>
            <person name="Papanicolaou A."/>
            <person name="Micinski S."/>
            <person name="Westbrook J."/>
            <person name="Gould F."/>
        </authorList>
    </citation>
    <scope>NUCLEOTIDE SEQUENCE [LARGE SCALE GENOMIC DNA]</scope>
    <source>
        <strain evidence="5">HvINT-</strain>
        <tissue evidence="5">Whole body</tissue>
    </source>
</reference>
<dbReference type="GO" id="GO:0005737">
    <property type="term" value="C:cytoplasm"/>
    <property type="evidence" value="ECO:0007669"/>
    <property type="project" value="TreeGrafter"/>
</dbReference>
<feature type="region of interest" description="Disordered" evidence="3">
    <location>
        <begin position="385"/>
        <end position="416"/>
    </location>
</feature>
<dbReference type="InterPro" id="IPR011021">
    <property type="entry name" value="Arrestin-like_N"/>
</dbReference>
<dbReference type="PANTHER" id="PTHR11188">
    <property type="entry name" value="ARRESTIN DOMAIN CONTAINING PROTEIN"/>
    <property type="match status" value="1"/>
</dbReference>
<sequence>MGVQCQILINRIDDSVFRTGQIVTGTLKYFIEKPTRYESIDISFVGKGSCYWTEGSSKNRKSYSNEEVYFCAQQNLYTAKYDEMVKPGAFEYPFEFIIPYGIPSSLKNDICKIEYKVTVKFAKKKLFSVNDKFETEIPIRGYVSASLQEPLLFGLRKTLTSFKSKSKVRVNAEIDKVLLAPGENFNLRLTIYNDSNVSLVIKTELLTHFTYISSTGHEMVVMDPIEATKSNSTKIKAGSKTELVCNVPTLTSLYSIQHSKILVGQYKVRVMVKLPFPHVNAAVAIPVEIGEVGCIPQMIVPLDLEMPSTSYHQTDKHYTPQHEKKYDDFENTDDKLKLEYKDEKSDENEESDEDGKTYYEEFDLEYTNDEELIKYIDKLKLEYTNEENDNEFEENDGKKFDEDDDKIELKDKSELK</sequence>
<dbReference type="AlphaFoldDB" id="A0A2A4JR69"/>
<feature type="compositionally biased region" description="Basic and acidic residues" evidence="3">
    <location>
        <begin position="313"/>
        <end position="330"/>
    </location>
</feature>
<evidence type="ECO:0000256" key="1">
    <source>
        <dbReference type="ARBA" id="ARBA00005298"/>
    </source>
</evidence>
<dbReference type="InterPro" id="IPR014752">
    <property type="entry name" value="Arrestin-like_C"/>
</dbReference>
<protein>
    <recommendedName>
        <fullName evidence="4">Arrestin C-terminal-like domain-containing protein</fullName>
    </recommendedName>
</protein>
<evidence type="ECO:0000313" key="5">
    <source>
        <dbReference type="EMBL" id="PCG73953.1"/>
    </source>
</evidence>
<dbReference type="SMART" id="SM01017">
    <property type="entry name" value="Arrestin_C"/>
    <property type="match status" value="1"/>
</dbReference>
<name>A0A2A4JR69_HELVI</name>
<dbReference type="Gene3D" id="2.60.40.640">
    <property type="match status" value="2"/>
</dbReference>
<dbReference type="InterPro" id="IPR050357">
    <property type="entry name" value="Arrestin_domain-protein"/>
</dbReference>
<keyword evidence="2" id="KW-0716">Sensory transduction</keyword>
<dbReference type="GO" id="GO:0015031">
    <property type="term" value="P:protein transport"/>
    <property type="evidence" value="ECO:0007669"/>
    <property type="project" value="TreeGrafter"/>
</dbReference>
<comment type="similarity">
    <text evidence="1">Belongs to the arrestin family.</text>
</comment>
<accession>A0A2A4JR69</accession>
<dbReference type="Pfam" id="PF00339">
    <property type="entry name" value="Arrestin_N"/>
    <property type="match status" value="1"/>
</dbReference>
<dbReference type="Pfam" id="PF02752">
    <property type="entry name" value="Arrestin_C"/>
    <property type="match status" value="1"/>
</dbReference>
<proteinExistence type="inferred from homology"/>
<dbReference type="STRING" id="7102.A0A2A4JR69"/>
<feature type="domain" description="Arrestin C-terminal-like" evidence="4">
    <location>
        <begin position="164"/>
        <end position="294"/>
    </location>
</feature>
<feature type="compositionally biased region" description="Acidic residues" evidence="3">
    <location>
        <begin position="385"/>
        <end position="394"/>
    </location>
</feature>